<evidence type="ECO:0000313" key="3">
    <source>
        <dbReference type="Proteomes" id="UP000606499"/>
    </source>
</evidence>
<accession>A0A923RWB6</accession>
<feature type="domain" description="N-acetyltransferase" evidence="1">
    <location>
        <begin position="14"/>
        <end position="176"/>
    </location>
</feature>
<dbReference type="AlphaFoldDB" id="A0A923RWB6"/>
<organism evidence="2 3">
    <name type="scientific">Agathobaculum faecis</name>
    <dbReference type="NCBI Taxonomy" id="2763013"/>
    <lineage>
        <taxon>Bacteria</taxon>
        <taxon>Bacillati</taxon>
        <taxon>Bacillota</taxon>
        <taxon>Clostridia</taxon>
        <taxon>Eubacteriales</taxon>
        <taxon>Butyricicoccaceae</taxon>
        <taxon>Agathobaculum</taxon>
    </lineage>
</organism>
<reference evidence="2" key="1">
    <citation type="submission" date="2020-08" db="EMBL/GenBank/DDBJ databases">
        <title>Genome public.</title>
        <authorList>
            <person name="Liu C."/>
            <person name="Sun Q."/>
        </authorList>
    </citation>
    <scope>NUCLEOTIDE SEQUENCE</scope>
    <source>
        <strain evidence="2">NSJ-28</strain>
    </source>
</reference>
<sequence>MEEIQHYEIESDRLRFRRLRADDFGLVAPILQDVQTMYAWEHAFSYEEVCDWIADMLHRYREDGCGYFAALSRQTGALVALAGPLVEQLQERAEIGIGYIVRRELWGQGYGVECARACIRYAFGVLGAVRVVATIRPNNLPSLRVAAQCGMQAVEQISKHYRGKDMPHIVCALDQPLTQGQATAEDSADA</sequence>
<evidence type="ECO:0000259" key="1">
    <source>
        <dbReference type="PROSITE" id="PS51186"/>
    </source>
</evidence>
<evidence type="ECO:0000313" key="2">
    <source>
        <dbReference type="EMBL" id="MBC5725056.1"/>
    </source>
</evidence>
<proteinExistence type="predicted"/>
<dbReference type="GO" id="GO:0016747">
    <property type="term" value="F:acyltransferase activity, transferring groups other than amino-acyl groups"/>
    <property type="evidence" value="ECO:0007669"/>
    <property type="project" value="InterPro"/>
</dbReference>
<gene>
    <name evidence="2" type="ORF">H8S45_06250</name>
</gene>
<dbReference type="InterPro" id="IPR051531">
    <property type="entry name" value="N-acetyltransferase"/>
</dbReference>
<dbReference type="InterPro" id="IPR016181">
    <property type="entry name" value="Acyl_CoA_acyltransferase"/>
</dbReference>
<dbReference type="EMBL" id="JACOPL010000005">
    <property type="protein sequence ID" value="MBC5725056.1"/>
    <property type="molecule type" value="Genomic_DNA"/>
</dbReference>
<name>A0A923RWB6_9FIRM</name>
<dbReference type="SUPFAM" id="SSF55729">
    <property type="entry name" value="Acyl-CoA N-acyltransferases (Nat)"/>
    <property type="match status" value="1"/>
</dbReference>
<dbReference type="Pfam" id="PF13302">
    <property type="entry name" value="Acetyltransf_3"/>
    <property type="match status" value="1"/>
</dbReference>
<protein>
    <submittedName>
        <fullName evidence="2">GNAT family N-acetyltransferase</fullName>
    </submittedName>
</protein>
<comment type="caution">
    <text evidence="2">The sequence shown here is derived from an EMBL/GenBank/DDBJ whole genome shotgun (WGS) entry which is preliminary data.</text>
</comment>
<dbReference type="PROSITE" id="PS51186">
    <property type="entry name" value="GNAT"/>
    <property type="match status" value="1"/>
</dbReference>
<dbReference type="Proteomes" id="UP000606499">
    <property type="component" value="Unassembled WGS sequence"/>
</dbReference>
<dbReference type="Gene3D" id="3.40.630.30">
    <property type="match status" value="1"/>
</dbReference>
<dbReference type="PANTHER" id="PTHR43792:SF1">
    <property type="entry name" value="N-ACETYLTRANSFERASE DOMAIN-CONTAINING PROTEIN"/>
    <property type="match status" value="1"/>
</dbReference>
<dbReference type="RefSeq" id="WP_054327062.1">
    <property type="nucleotide sequence ID" value="NZ_JACOPL010000005.1"/>
</dbReference>
<dbReference type="InterPro" id="IPR000182">
    <property type="entry name" value="GNAT_dom"/>
</dbReference>
<dbReference type="PANTHER" id="PTHR43792">
    <property type="entry name" value="GNAT FAMILY, PUTATIVE (AFU_ORTHOLOGUE AFUA_3G00765)-RELATED-RELATED"/>
    <property type="match status" value="1"/>
</dbReference>
<keyword evidence="3" id="KW-1185">Reference proteome</keyword>